<organism evidence="1 2">
    <name type="scientific">Streptomyces carpinensis</name>
    <dbReference type="NCBI Taxonomy" id="66369"/>
    <lineage>
        <taxon>Bacteria</taxon>
        <taxon>Bacillati</taxon>
        <taxon>Actinomycetota</taxon>
        <taxon>Actinomycetes</taxon>
        <taxon>Kitasatosporales</taxon>
        <taxon>Streptomycetaceae</taxon>
        <taxon>Streptomyces</taxon>
    </lineage>
</organism>
<sequence>MVGEIFIEEGDFPWLSGRFIPAEGFAEVKPLFDRELELVEEEDLDEWDEVVREIGEKLQLVAPAGPVAEFLLHIDGERAWFRWSDEPFD</sequence>
<name>A0ABV1WD45_9ACTN</name>
<dbReference type="Proteomes" id="UP001458415">
    <property type="component" value="Unassembled WGS sequence"/>
</dbReference>
<proteinExistence type="predicted"/>
<comment type="caution">
    <text evidence="1">The sequence shown here is derived from an EMBL/GenBank/DDBJ whole genome shotgun (WGS) entry which is preliminary data.</text>
</comment>
<keyword evidence="2" id="KW-1185">Reference proteome</keyword>
<gene>
    <name evidence="1" type="ORF">ABT317_35330</name>
</gene>
<accession>A0ABV1WD45</accession>
<dbReference type="EMBL" id="JBEPCU010000938">
    <property type="protein sequence ID" value="MER6982106.1"/>
    <property type="molecule type" value="Genomic_DNA"/>
</dbReference>
<evidence type="ECO:0000313" key="2">
    <source>
        <dbReference type="Proteomes" id="UP001458415"/>
    </source>
</evidence>
<reference evidence="1 2" key="1">
    <citation type="submission" date="2024-06" db="EMBL/GenBank/DDBJ databases">
        <title>The Natural Products Discovery Center: Release of the First 8490 Sequenced Strains for Exploring Actinobacteria Biosynthetic Diversity.</title>
        <authorList>
            <person name="Kalkreuter E."/>
            <person name="Kautsar S.A."/>
            <person name="Yang D."/>
            <person name="Bader C.D."/>
            <person name="Teijaro C.N."/>
            <person name="Fluegel L."/>
            <person name="Davis C.M."/>
            <person name="Simpson J.R."/>
            <person name="Lauterbach L."/>
            <person name="Steele A.D."/>
            <person name="Gui C."/>
            <person name="Meng S."/>
            <person name="Li G."/>
            <person name="Viehrig K."/>
            <person name="Ye F."/>
            <person name="Su P."/>
            <person name="Kiefer A.F."/>
            <person name="Nichols A."/>
            <person name="Cepeda A.J."/>
            <person name="Yan W."/>
            <person name="Fan B."/>
            <person name="Jiang Y."/>
            <person name="Adhikari A."/>
            <person name="Zheng C.-J."/>
            <person name="Schuster L."/>
            <person name="Cowan T.M."/>
            <person name="Smanski M.J."/>
            <person name="Chevrette M.G."/>
            <person name="De Carvalho L.P.S."/>
            <person name="Shen B."/>
        </authorList>
    </citation>
    <scope>NUCLEOTIDE SEQUENCE [LARGE SCALE GENOMIC DNA]</scope>
    <source>
        <strain evidence="1 2">NPDC000634</strain>
    </source>
</reference>
<evidence type="ECO:0000313" key="1">
    <source>
        <dbReference type="EMBL" id="MER6982106.1"/>
    </source>
</evidence>
<protein>
    <submittedName>
        <fullName evidence="1">Uncharacterized protein</fullName>
    </submittedName>
</protein>